<protein>
    <submittedName>
        <fullName evidence="1">Uncharacterized protein</fullName>
    </submittedName>
</protein>
<evidence type="ECO:0000313" key="1">
    <source>
        <dbReference type="EMBL" id="CAJ1400876.1"/>
    </source>
</evidence>
<dbReference type="Proteomes" id="UP001178507">
    <property type="component" value="Unassembled WGS sequence"/>
</dbReference>
<dbReference type="AlphaFoldDB" id="A0AA36J9C7"/>
<comment type="caution">
    <text evidence="1">The sequence shown here is derived from an EMBL/GenBank/DDBJ whole genome shotgun (WGS) entry which is preliminary data.</text>
</comment>
<name>A0AA36J9C7_9DINO</name>
<proteinExistence type="predicted"/>
<keyword evidence="2" id="KW-1185">Reference proteome</keyword>
<dbReference type="EMBL" id="CAUJNA010003389">
    <property type="protein sequence ID" value="CAJ1400876.1"/>
    <property type="molecule type" value="Genomic_DNA"/>
</dbReference>
<sequence length="475" mass="53970">MRYRVEMATERSAMQPHLLSRLRSRCLDGFCLAMLCNESSNIREGPASGRNWPVPWRYGCLALGPTFQTLMGPWMFDSPSWPLSELDALLDNSADFFRQLSVRRHFKWLLSWFSSTAHTNLWFSGCPIGVLTLRLFTVLISNDADRCIQMRDARMGLDLIHVPLADVVTSAWPAFRILGMLAEESRRVSFPLDNACDDLDSSSARRFRSRLAEALLEGSAIPKEAEDLLREPPPRCAIGTAAAHFALAAWSKSPEMLTTGQEILLQWTPLSRSLYPLLTTRWPLWQALDRSLRSPKHADAAPKRGAPLDLDLVFCGWAWPDAENQLRALGRRLKYRLHFLRAEAAACPEFFRAIGEYMEATFVLMLSPLLWSADGLDGALQALTELDLEQFPGEVFGFPSLDRSGRWSFGVQRLELRDFRLRYGAFPTGYGETWGDRCFKCDATSGTRLFRSSHWRRLVQNLRPTKSMRAETNVI</sequence>
<gene>
    <name evidence="1" type="ORF">EVOR1521_LOCUS24123</name>
</gene>
<accession>A0AA36J9C7</accession>
<reference evidence="1" key="1">
    <citation type="submission" date="2023-08" db="EMBL/GenBank/DDBJ databases">
        <authorList>
            <person name="Chen Y."/>
            <person name="Shah S."/>
            <person name="Dougan E. K."/>
            <person name="Thang M."/>
            <person name="Chan C."/>
        </authorList>
    </citation>
    <scope>NUCLEOTIDE SEQUENCE</scope>
</reference>
<organism evidence="1 2">
    <name type="scientific">Effrenium voratum</name>
    <dbReference type="NCBI Taxonomy" id="2562239"/>
    <lineage>
        <taxon>Eukaryota</taxon>
        <taxon>Sar</taxon>
        <taxon>Alveolata</taxon>
        <taxon>Dinophyceae</taxon>
        <taxon>Suessiales</taxon>
        <taxon>Symbiodiniaceae</taxon>
        <taxon>Effrenium</taxon>
    </lineage>
</organism>
<evidence type="ECO:0000313" key="2">
    <source>
        <dbReference type="Proteomes" id="UP001178507"/>
    </source>
</evidence>